<keyword evidence="2" id="KW-1185">Reference proteome</keyword>
<dbReference type="PANTHER" id="PTHR46477">
    <property type="entry name" value="CYSTEINE/HISTIDINE-RICH C1 DOMAIN FAMILY PROTEIN"/>
    <property type="match status" value="1"/>
</dbReference>
<reference evidence="2" key="1">
    <citation type="submission" date="2013-09" db="EMBL/GenBank/DDBJ databases">
        <title>Corchorus olitorius genome sequencing.</title>
        <authorList>
            <person name="Alam M."/>
            <person name="Haque M.S."/>
            <person name="Islam M.S."/>
            <person name="Emdad E.M."/>
            <person name="Islam M.M."/>
            <person name="Ahmed B."/>
            <person name="Halim A."/>
            <person name="Hossen Q.M.M."/>
            <person name="Hossain M.Z."/>
            <person name="Ahmed R."/>
            <person name="Khan M.M."/>
            <person name="Islam R."/>
            <person name="Rashid M.M."/>
            <person name="Khan S.A."/>
            <person name="Rahman M.S."/>
            <person name="Alam M."/>
            <person name="Yahiya A.S."/>
            <person name="Khan M.S."/>
            <person name="Azam M.S."/>
            <person name="Haque T."/>
            <person name="Lashkar M.Z.H."/>
            <person name="Akhand A.I."/>
            <person name="Morshed G."/>
            <person name="Roy S."/>
            <person name="Uddin K.S."/>
            <person name="Rabeya T."/>
            <person name="Hossain A.S."/>
            <person name="Chowdhury A."/>
            <person name="Snigdha A.R."/>
            <person name="Mortoza M.S."/>
            <person name="Matin S.A."/>
            <person name="Hoque S.M.E."/>
            <person name="Islam M.K."/>
            <person name="Roy D.K."/>
            <person name="Haider R."/>
            <person name="Moosa M.M."/>
            <person name="Elias S.M."/>
            <person name="Hasan A.M."/>
            <person name="Jahan S."/>
            <person name="Shafiuddin M."/>
            <person name="Mahmood N."/>
            <person name="Shommy N.S."/>
        </authorList>
    </citation>
    <scope>NUCLEOTIDE SEQUENCE [LARGE SCALE GENOMIC DNA]</scope>
    <source>
        <strain evidence="2">cv. O-4</strain>
    </source>
</reference>
<evidence type="ECO:0000313" key="1">
    <source>
        <dbReference type="EMBL" id="OMO96877.1"/>
    </source>
</evidence>
<dbReference type="OrthoDB" id="1271452at2759"/>
<dbReference type="SUPFAM" id="SSF57889">
    <property type="entry name" value="Cysteine-rich domain"/>
    <property type="match status" value="2"/>
</dbReference>
<dbReference type="STRING" id="93759.A0A1R3JQ91"/>
<proteinExistence type="predicted"/>
<accession>A0A1R3JQ91</accession>
<dbReference type="AlphaFoldDB" id="A0A1R3JQ91"/>
<dbReference type="InterPro" id="IPR046349">
    <property type="entry name" value="C1-like_sf"/>
</dbReference>
<name>A0A1R3JQ91_9ROSI</name>
<sequence>MNTIKITGVTHSSHPQHELHWNHSNSPYICNGCNDFGCGPRFSCPNRGCSFNVHGDCCRITPHNYVTNYPFLSGSNSNFVLRRSSIRPGCQVICNACRVYIKGGSEYYHCDNTKRNLHRSCASLPSTIKKNINNRDVTMTLKQRYETRCLYSECQRVNGGWSYFSSDDRYNLHVKCWKHREVTKLTPPGVTRRMI</sequence>
<dbReference type="PANTHER" id="PTHR46477:SF15">
    <property type="entry name" value="CYSTEINE_HISTIDINE-RICH C1 DOMAIN PROTEIN"/>
    <property type="match status" value="1"/>
</dbReference>
<protein>
    <recommendedName>
        <fullName evidence="3">DC1 domain-containing protein</fullName>
    </recommendedName>
</protein>
<comment type="caution">
    <text evidence="1">The sequence shown here is derived from an EMBL/GenBank/DDBJ whole genome shotgun (WGS) entry which is preliminary data.</text>
</comment>
<evidence type="ECO:0000313" key="2">
    <source>
        <dbReference type="Proteomes" id="UP000187203"/>
    </source>
</evidence>
<gene>
    <name evidence="1" type="ORF">COLO4_15016</name>
</gene>
<evidence type="ECO:0008006" key="3">
    <source>
        <dbReference type="Google" id="ProtNLM"/>
    </source>
</evidence>
<dbReference type="Proteomes" id="UP000187203">
    <property type="component" value="Unassembled WGS sequence"/>
</dbReference>
<organism evidence="1 2">
    <name type="scientific">Corchorus olitorius</name>
    <dbReference type="NCBI Taxonomy" id="93759"/>
    <lineage>
        <taxon>Eukaryota</taxon>
        <taxon>Viridiplantae</taxon>
        <taxon>Streptophyta</taxon>
        <taxon>Embryophyta</taxon>
        <taxon>Tracheophyta</taxon>
        <taxon>Spermatophyta</taxon>
        <taxon>Magnoliopsida</taxon>
        <taxon>eudicotyledons</taxon>
        <taxon>Gunneridae</taxon>
        <taxon>Pentapetalae</taxon>
        <taxon>rosids</taxon>
        <taxon>malvids</taxon>
        <taxon>Malvales</taxon>
        <taxon>Malvaceae</taxon>
        <taxon>Grewioideae</taxon>
        <taxon>Apeibeae</taxon>
        <taxon>Corchorus</taxon>
    </lineage>
</organism>
<dbReference type="EMBL" id="AWUE01015542">
    <property type="protein sequence ID" value="OMO96877.1"/>
    <property type="molecule type" value="Genomic_DNA"/>
</dbReference>